<gene>
    <name evidence="1" type="ORF">ILYODFUR_010714</name>
</gene>
<comment type="caution">
    <text evidence="1">The sequence shown here is derived from an EMBL/GenBank/DDBJ whole genome shotgun (WGS) entry which is preliminary data.</text>
</comment>
<dbReference type="EMBL" id="JAHRIQ010023957">
    <property type="protein sequence ID" value="MEQ2228621.1"/>
    <property type="molecule type" value="Genomic_DNA"/>
</dbReference>
<dbReference type="Proteomes" id="UP001482620">
    <property type="component" value="Unassembled WGS sequence"/>
</dbReference>
<evidence type="ECO:0000313" key="2">
    <source>
        <dbReference type="Proteomes" id="UP001482620"/>
    </source>
</evidence>
<name>A0ABV0T9A1_9TELE</name>
<protein>
    <submittedName>
        <fullName evidence="1">Uncharacterized protein</fullName>
    </submittedName>
</protein>
<evidence type="ECO:0000313" key="1">
    <source>
        <dbReference type="EMBL" id="MEQ2228621.1"/>
    </source>
</evidence>
<accession>A0ABV0T9A1</accession>
<reference evidence="1 2" key="1">
    <citation type="submission" date="2021-06" db="EMBL/GenBank/DDBJ databases">
        <authorList>
            <person name="Palmer J.M."/>
        </authorList>
    </citation>
    <scope>NUCLEOTIDE SEQUENCE [LARGE SCALE GENOMIC DNA]</scope>
    <source>
        <strain evidence="2">if_2019</strain>
        <tissue evidence="1">Muscle</tissue>
    </source>
</reference>
<sequence length="121" mass="13311">MHWMEGDQTGSLECWNASTQTLEGEPPPQSQVFRIILQDCSAFSFVHLPLSLGQASLSLLKKLQSHKCPIKDIDVCGCNIAKIRKSQRSPCLSPCSVAVKSSTAPIYTLSLFFLIGFQHTS</sequence>
<proteinExistence type="predicted"/>
<keyword evidence="2" id="KW-1185">Reference proteome</keyword>
<organism evidence="1 2">
    <name type="scientific">Ilyodon furcidens</name>
    <name type="common">goldbreast splitfin</name>
    <dbReference type="NCBI Taxonomy" id="33524"/>
    <lineage>
        <taxon>Eukaryota</taxon>
        <taxon>Metazoa</taxon>
        <taxon>Chordata</taxon>
        <taxon>Craniata</taxon>
        <taxon>Vertebrata</taxon>
        <taxon>Euteleostomi</taxon>
        <taxon>Actinopterygii</taxon>
        <taxon>Neopterygii</taxon>
        <taxon>Teleostei</taxon>
        <taxon>Neoteleostei</taxon>
        <taxon>Acanthomorphata</taxon>
        <taxon>Ovalentaria</taxon>
        <taxon>Atherinomorphae</taxon>
        <taxon>Cyprinodontiformes</taxon>
        <taxon>Goodeidae</taxon>
        <taxon>Ilyodon</taxon>
    </lineage>
</organism>